<evidence type="ECO:0000256" key="6">
    <source>
        <dbReference type="ARBA" id="ARBA00023136"/>
    </source>
</evidence>
<dbReference type="SUPFAM" id="SSF161098">
    <property type="entry name" value="MetI-like"/>
    <property type="match status" value="1"/>
</dbReference>
<dbReference type="Gene3D" id="1.10.3720.10">
    <property type="entry name" value="MetI-like"/>
    <property type="match status" value="1"/>
</dbReference>
<dbReference type="PROSITE" id="PS50928">
    <property type="entry name" value="ABC_TM1"/>
    <property type="match status" value="1"/>
</dbReference>
<evidence type="ECO:0000256" key="2">
    <source>
        <dbReference type="ARBA" id="ARBA00022448"/>
    </source>
</evidence>
<dbReference type="InterPro" id="IPR035906">
    <property type="entry name" value="MetI-like_sf"/>
</dbReference>
<dbReference type="InterPro" id="IPR000515">
    <property type="entry name" value="MetI-like"/>
</dbReference>
<keyword evidence="4 7" id="KW-0812">Transmembrane</keyword>
<keyword evidence="6 7" id="KW-0472">Membrane</keyword>
<evidence type="ECO:0000259" key="8">
    <source>
        <dbReference type="PROSITE" id="PS50928"/>
    </source>
</evidence>
<dbReference type="GO" id="GO:0055085">
    <property type="term" value="P:transmembrane transport"/>
    <property type="evidence" value="ECO:0007669"/>
    <property type="project" value="InterPro"/>
</dbReference>
<feature type="transmembrane region" description="Helical" evidence="7">
    <location>
        <begin position="40"/>
        <end position="57"/>
    </location>
</feature>
<dbReference type="AlphaFoldDB" id="A0A4Q9DXM6"/>
<keyword evidence="10" id="KW-1185">Reference proteome</keyword>
<reference evidence="9 10" key="1">
    <citation type="submission" date="2019-02" db="EMBL/GenBank/DDBJ databases">
        <title>Paenibacillus sp. nov., isolated from surface-sterilized tissue of Thalictrum simplex L.</title>
        <authorList>
            <person name="Tuo L."/>
        </authorList>
    </citation>
    <scope>NUCLEOTIDE SEQUENCE [LARGE SCALE GENOMIC DNA]</scope>
    <source>
        <strain evidence="9 10">N2SHLJ1</strain>
    </source>
</reference>
<dbReference type="Proteomes" id="UP000293142">
    <property type="component" value="Unassembled WGS sequence"/>
</dbReference>
<dbReference type="OrthoDB" id="9810086at2"/>
<evidence type="ECO:0000256" key="4">
    <source>
        <dbReference type="ARBA" id="ARBA00022692"/>
    </source>
</evidence>
<comment type="subcellular location">
    <subcellularLocation>
        <location evidence="1 7">Cell membrane</location>
        <topology evidence="1 7">Multi-pass membrane protein</topology>
    </subcellularLocation>
</comment>
<comment type="caution">
    <text evidence="9">The sequence shown here is derived from an EMBL/GenBank/DDBJ whole genome shotgun (WGS) entry which is preliminary data.</text>
</comment>
<accession>A0A4Q9DXM6</accession>
<feature type="transmembrane region" description="Helical" evidence="7">
    <location>
        <begin position="256"/>
        <end position="276"/>
    </location>
</feature>
<dbReference type="PANTHER" id="PTHR43744">
    <property type="entry name" value="ABC TRANSPORTER PERMEASE PROTEIN MG189-RELATED-RELATED"/>
    <property type="match status" value="1"/>
</dbReference>
<protein>
    <submittedName>
        <fullName evidence="9">Carbohydrate ABC transporter permease</fullName>
    </submittedName>
</protein>
<sequence>MRDTWGEKLFYGFNYAILTVAGLSCLLPLVHLISLSLSDSHAVASGIVSLWPVGWSIDSFKALFAGTNMKGAFQNSVILTLTGVVLSMVFTIAAAYPLSRHYFIGARFFTLMIVFTMMFGGGLIPTYLVVKALGLINTYGAVWFTGLVSVYNMLVMMSFFKNIPAELDEAAQMDGCGEWRYLVQIVLPLSVPVIAALSLFYGVGYWNAFFNVLIYINDTSKYNMAVLVQQMVQSQSLLAELNQSSSSDQIMLTPEAIKASGIITMVLPMLAVYPFVQKHFVKGIMLGAIKG</sequence>
<name>A0A4Q9DXM6_9BACL</name>
<keyword evidence="5 7" id="KW-1133">Transmembrane helix</keyword>
<proteinExistence type="inferred from homology"/>
<evidence type="ECO:0000256" key="7">
    <source>
        <dbReference type="RuleBase" id="RU363032"/>
    </source>
</evidence>
<feature type="transmembrane region" description="Helical" evidence="7">
    <location>
        <begin position="141"/>
        <end position="160"/>
    </location>
</feature>
<gene>
    <name evidence="9" type="ORF">EYB31_03420</name>
</gene>
<evidence type="ECO:0000256" key="1">
    <source>
        <dbReference type="ARBA" id="ARBA00004651"/>
    </source>
</evidence>
<comment type="similarity">
    <text evidence="7">Belongs to the binding-protein-dependent transport system permease family.</text>
</comment>
<evidence type="ECO:0000256" key="3">
    <source>
        <dbReference type="ARBA" id="ARBA00022475"/>
    </source>
</evidence>
<dbReference type="GO" id="GO:0005886">
    <property type="term" value="C:plasma membrane"/>
    <property type="evidence" value="ECO:0007669"/>
    <property type="project" value="UniProtKB-SubCell"/>
</dbReference>
<dbReference type="Pfam" id="PF00528">
    <property type="entry name" value="BPD_transp_1"/>
    <property type="match status" value="1"/>
</dbReference>
<keyword evidence="3" id="KW-1003">Cell membrane</keyword>
<feature type="transmembrane region" description="Helical" evidence="7">
    <location>
        <begin position="108"/>
        <end position="129"/>
    </location>
</feature>
<dbReference type="EMBL" id="SIRE01000003">
    <property type="protein sequence ID" value="TBL81156.1"/>
    <property type="molecule type" value="Genomic_DNA"/>
</dbReference>
<feature type="transmembrane region" description="Helical" evidence="7">
    <location>
        <begin position="12"/>
        <end position="33"/>
    </location>
</feature>
<evidence type="ECO:0000313" key="9">
    <source>
        <dbReference type="EMBL" id="TBL81156.1"/>
    </source>
</evidence>
<keyword evidence="2 7" id="KW-0813">Transport</keyword>
<evidence type="ECO:0000256" key="5">
    <source>
        <dbReference type="ARBA" id="ARBA00022989"/>
    </source>
</evidence>
<dbReference type="RefSeq" id="WP_131011867.1">
    <property type="nucleotide sequence ID" value="NZ_SIRE01000003.1"/>
</dbReference>
<organism evidence="9 10">
    <name type="scientific">Paenibacillus thalictri</name>
    <dbReference type="NCBI Taxonomy" id="2527873"/>
    <lineage>
        <taxon>Bacteria</taxon>
        <taxon>Bacillati</taxon>
        <taxon>Bacillota</taxon>
        <taxon>Bacilli</taxon>
        <taxon>Bacillales</taxon>
        <taxon>Paenibacillaceae</taxon>
        <taxon>Paenibacillus</taxon>
    </lineage>
</organism>
<dbReference type="CDD" id="cd06261">
    <property type="entry name" value="TM_PBP2"/>
    <property type="match status" value="1"/>
</dbReference>
<dbReference type="PROSITE" id="PS51257">
    <property type="entry name" value="PROKAR_LIPOPROTEIN"/>
    <property type="match status" value="1"/>
</dbReference>
<dbReference type="PANTHER" id="PTHR43744:SF9">
    <property type="entry name" value="POLYGALACTURONAN_RHAMNOGALACTURONAN TRANSPORT SYSTEM PERMEASE PROTEIN YTCP"/>
    <property type="match status" value="1"/>
</dbReference>
<feature type="domain" description="ABC transmembrane type-1" evidence="8">
    <location>
        <begin position="73"/>
        <end position="275"/>
    </location>
</feature>
<evidence type="ECO:0000313" key="10">
    <source>
        <dbReference type="Proteomes" id="UP000293142"/>
    </source>
</evidence>
<feature type="transmembrane region" description="Helical" evidence="7">
    <location>
        <begin position="77"/>
        <end position="96"/>
    </location>
</feature>